<reference evidence="2" key="1">
    <citation type="submission" date="2013-12" db="EMBL/GenBank/DDBJ databases">
        <authorList>
            <person name="Omoto C.K."/>
            <person name="Sibley D."/>
            <person name="Venepally P."/>
            <person name="Hadjithomas M."/>
            <person name="Karamycheva S."/>
            <person name="Brunk B."/>
            <person name="Roos D."/>
            <person name="Caler E."/>
            <person name="Lorenzi H."/>
        </authorList>
    </citation>
    <scope>NUCLEOTIDE SEQUENCE</scope>
</reference>
<keyword evidence="1 2" id="KW-0812">Transmembrane</keyword>
<evidence type="ECO:0000256" key="1">
    <source>
        <dbReference type="SAM" id="Phobius"/>
    </source>
</evidence>
<protein>
    <submittedName>
        <fullName evidence="2">Transmembrane protein</fullName>
    </submittedName>
</protein>
<accession>A0A023B3V0</accession>
<dbReference type="AlphaFoldDB" id="A0A023B3V0"/>
<dbReference type="VEuPathDB" id="CryptoDB:GNI_106730"/>
<keyword evidence="1" id="KW-0472">Membrane</keyword>
<dbReference type="RefSeq" id="XP_011131392.1">
    <property type="nucleotide sequence ID" value="XM_011133090.1"/>
</dbReference>
<gene>
    <name evidence="2" type="ORF">GNI_106730</name>
</gene>
<organism evidence="2 3">
    <name type="scientific">Gregarina niphandrodes</name>
    <name type="common">Septate eugregarine</name>
    <dbReference type="NCBI Taxonomy" id="110365"/>
    <lineage>
        <taxon>Eukaryota</taxon>
        <taxon>Sar</taxon>
        <taxon>Alveolata</taxon>
        <taxon>Apicomplexa</taxon>
        <taxon>Conoidasida</taxon>
        <taxon>Gregarinasina</taxon>
        <taxon>Eugregarinorida</taxon>
        <taxon>Gregarinidae</taxon>
        <taxon>Gregarina</taxon>
    </lineage>
</organism>
<sequence length="533" mass="59408">MKTLRCTHLRGCEGSAVLAAFVGGDGGMSPLDGCIARMAVVSAGGEKGQVLALAPPSEFLQSDWTQFDWTSRWNRVRPYHPSGASEASRAVKNALAHTLNEALEGVDESVVDALFVDAFDARRGDRRNLDLGHAPLEILNVRALTDDEYEQLREEVNDEWKPVLDYTRAPPDADPERQQLYEDRGPTRRTGCTRTRLFIGLGIGAGVTIAGIVAAKSFSESSQDVGSSQMSVPGLNSSEALPELPAALVGPKAREYPIDIAELDLTELGGMEVDGKEGWYVQDYPIPLPRQSELQLELLRVPESVCSKTHVVLNLETNKRETPWGWSELGGWGECAETGGKVVCYNTREDARRCYYFGSPGLFDLPTVWKDIVFYEWPNKCEIECNSPEEHELLLRDRIGKEWGRFLRGVDTSTPEAVSQLGRRVKDTFEVEPRCSWQTNYHCHDQKSPPSCRCGMATLRSEVVMTSGERFDSGEIVAFNTFAEELIPEIRPSAVKKWDIVGCNFTCQHVNFSKLRKIGNMDWSKFPKPRIAN</sequence>
<dbReference type="GeneID" id="22913812"/>
<name>A0A023B3V0_GRENI</name>
<feature type="transmembrane region" description="Helical" evidence="1">
    <location>
        <begin position="197"/>
        <end position="215"/>
    </location>
</feature>
<dbReference type="EMBL" id="AFNH02000794">
    <property type="protein sequence ID" value="EZG55978.1"/>
    <property type="molecule type" value="Genomic_DNA"/>
</dbReference>
<comment type="caution">
    <text evidence="2">The sequence shown here is derived from an EMBL/GenBank/DDBJ whole genome shotgun (WGS) entry which is preliminary data.</text>
</comment>
<evidence type="ECO:0000313" key="2">
    <source>
        <dbReference type="EMBL" id="EZG55978.1"/>
    </source>
</evidence>
<evidence type="ECO:0000313" key="3">
    <source>
        <dbReference type="Proteomes" id="UP000019763"/>
    </source>
</evidence>
<proteinExistence type="predicted"/>
<keyword evidence="3" id="KW-1185">Reference proteome</keyword>
<dbReference type="Proteomes" id="UP000019763">
    <property type="component" value="Unassembled WGS sequence"/>
</dbReference>
<keyword evidence="1" id="KW-1133">Transmembrane helix</keyword>